<proteinExistence type="predicted"/>
<dbReference type="EMBL" id="VHSG01000023">
    <property type="protein sequence ID" value="TQV70739.1"/>
    <property type="molecule type" value="Genomic_DNA"/>
</dbReference>
<dbReference type="PANTHER" id="PTHR45339">
    <property type="entry name" value="HYBRID SIGNAL TRANSDUCTION HISTIDINE KINASE J"/>
    <property type="match status" value="1"/>
</dbReference>
<dbReference type="Gene3D" id="3.40.50.2300">
    <property type="match status" value="1"/>
</dbReference>
<evidence type="ECO:0000256" key="3">
    <source>
        <dbReference type="PROSITE-ProRule" id="PRU00169"/>
    </source>
</evidence>
<feature type="domain" description="Response regulatory" evidence="4">
    <location>
        <begin position="4"/>
        <end position="120"/>
    </location>
</feature>
<dbReference type="SUPFAM" id="SSF52172">
    <property type="entry name" value="CheY-like"/>
    <property type="match status" value="1"/>
</dbReference>
<keyword evidence="2" id="KW-0902">Two-component regulatory system</keyword>
<dbReference type="AlphaFoldDB" id="A0A545T0M8"/>
<dbReference type="SMART" id="SM00448">
    <property type="entry name" value="REC"/>
    <property type="match status" value="1"/>
</dbReference>
<dbReference type="PROSITE" id="PS50110">
    <property type="entry name" value="RESPONSE_REGULATORY"/>
    <property type="match status" value="1"/>
</dbReference>
<name>A0A545T0M8_9GAMM</name>
<evidence type="ECO:0000313" key="6">
    <source>
        <dbReference type="Proteomes" id="UP000319732"/>
    </source>
</evidence>
<dbReference type="PANTHER" id="PTHR45339:SF1">
    <property type="entry name" value="HYBRID SIGNAL TRANSDUCTION HISTIDINE KINASE J"/>
    <property type="match status" value="1"/>
</dbReference>
<protein>
    <submittedName>
        <fullName evidence="5">Response regulator</fullName>
    </submittedName>
</protein>
<dbReference type="InterPro" id="IPR001789">
    <property type="entry name" value="Sig_transdc_resp-reg_receiver"/>
</dbReference>
<evidence type="ECO:0000313" key="5">
    <source>
        <dbReference type="EMBL" id="TQV70739.1"/>
    </source>
</evidence>
<dbReference type="OrthoDB" id="9793549at2"/>
<accession>A0A545T0M8</accession>
<dbReference type="CDD" id="cd17546">
    <property type="entry name" value="REC_hyHK_CKI1_RcsC-like"/>
    <property type="match status" value="1"/>
</dbReference>
<reference evidence="5 6" key="1">
    <citation type="submission" date="2019-06" db="EMBL/GenBank/DDBJ databases">
        <title>Whole genome sequence for Cellvibrionaceae sp. R142.</title>
        <authorList>
            <person name="Wang G."/>
        </authorList>
    </citation>
    <scope>NUCLEOTIDE SEQUENCE [LARGE SCALE GENOMIC DNA]</scope>
    <source>
        <strain evidence="5 6">R142</strain>
    </source>
</reference>
<feature type="modified residue" description="4-aspartylphosphate" evidence="3">
    <location>
        <position position="53"/>
    </location>
</feature>
<dbReference type="Pfam" id="PF00072">
    <property type="entry name" value="Response_reg"/>
    <property type="match status" value="1"/>
</dbReference>
<dbReference type="GO" id="GO:0000160">
    <property type="term" value="P:phosphorelay signal transduction system"/>
    <property type="evidence" value="ECO:0007669"/>
    <property type="project" value="UniProtKB-KW"/>
</dbReference>
<evidence type="ECO:0000256" key="2">
    <source>
        <dbReference type="ARBA" id="ARBA00023012"/>
    </source>
</evidence>
<keyword evidence="1 3" id="KW-0597">Phosphoprotein</keyword>
<dbReference type="InterPro" id="IPR011006">
    <property type="entry name" value="CheY-like_superfamily"/>
</dbReference>
<comment type="caution">
    <text evidence="5">The sequence shown here is derived from an EMBL/GenBank/DDBJ whole genome shotgun (WGS) entry which is preliminary data.</text>
</comment>
<sequence length="124" mass="13503">MTASILIVEDNPDNCQLVTWILEDEGYQVTPAACAEEGIRKLLETPFDIVLMDISLPGMDGKQATTHIRAMDGFQKLPIIALTAHAIKGEHEAILSAGVTDLLTKPLDESLLLACIERHLQQPG</sequence>
<gene>
    <name evidence="5" type="ORF">FKG94_20635</name>
</gene>
<evidence type="ECO:0000256" key="1">
    <source>
        <dbReference type="ARBA" id="ARBA00022553"/>
    </source>
</evidence>
<dbReference type="Proteomes" id="UP000319732">
    <property type="component" value="Unassembled WGS sequence"/>
</dbReference>
<keyword evidence="6" id="KW-1185">Reference proteome</keyword>
<dbReference type="RefSeq" id="WP_142928840.1">
    <property type="nucleotide sequence ID" value="NZ_ML660101.1"/>
</dbReference>
<organism evidence="5 6">
    <name type="scientific">Exilibacterium tricleocarpae</name>
    <dbReference type="NCBI Taxonomy" id="2591008"/>
    <lineage>
        <taxon>Bacteria</taxon>
        <taxon>Pseudomonadati</taxon>
        <taxon>Pseudomonadota</taxon>
        <taxon>Gammaproteobacteria</taxon>
        <taxon>Cellvibrionales</taxon>
        <taxon>Cellvibrionaceae</taxon>
        <taxon>Exilibacterium</taxon>
    </lineage>
</organism>
<evidence type="ECO:0000259" key="4">
    <source>
        <dbReference type="PROSITE" id="PS50110"/>
    </source>
</evidence>